<dbReference type="OrthoDB" id="9801753at2"/>
<name>A0A4Y6U934_9PROT</name>
<dbReference type="Pfam" id="PF01809">
    <property type="entry name" value="YidD"/>
    <property type="match status" value="1"/>
</dbReference>
<dbReference type="EMBL" id="CP038231">
    <property type="protein sequence ID" value="QDH13892.1"/>
    <property type="molecule type" value="Genomic_DNA"/>
</dbReference>
<dbReference type="HAMAP" id="MF_00386">
    <property type="entry name" value="UPF0161_YidD"/>
    <property type="match status" value="1"/>
</dbReference>
<dbReference type="AlphaFoldDB" id="A0A4Y6U934"/>
<dbReference type="NCBIfam" id="TIGR00278">
    <property type="entry name" value="membrane protein insertion efficiency factor YidD"/>
    <property type="match status" value="1"/>
</dbReference>
<comment type="similarity">
    <text evidence="1">Belongs to the UPF0161 family.</text>
</comment>
<protein>
    <recommendedName>
        <fullName evidence="1">Putative membrane protein insertion efficiency factor</fullName>
    </recommendedName>
</protein>
<dbReference type="PANTHER" id="PTHR33383:SF1">
    <property type="entry name" value="MEMBRANE PROTEIN INSERTION EFFICIENCY FACTOR-RELATED"/>
    <property type="match status" value="1"/>
</dbReference>
<keyword evidence="1" id="KW-0472">Membrane</keyword>
<accession>A0A4Y6U934</accession>
<gene>
    <name evidence="2" type="primary">yidD</name>
    <name evidence="2" type="ORF">E3E12_06505</name>
</gene>
<comment type="subcellular location">
    <subcellularLocation>
        <location evidence="1">Cell membrane</location>
        <topology evidence="1">Peripheral membrane protein</topology>
        <orientation evidence="1">Cytoplasmic side</orientation>
    </subcellularLocation>
</comment>
<dbReference type="KEGG" id="swf:E3E12_06505"/>
<evidence type="ECO:0000256" key="1">
    <source>
        <dbReference type="HAMAP-Rule" id="MF_00386"/>
    </source>
</evidence>
<proteinExistence type="inferred from homology"/>
<reference evidence="2 3" key="1">
    <citation type="submission" date="2019-03" db="EMBL/GenBank/DDBJ databases">
        <title>The complete genome sequence of Swingsia_sp. F3b2 LMG30590(T).</title>
        <authorList>
            <person name="Chua K.-O."/>
            <person name="Chan K.-G."/>
            <person name="See-Too W.-S."/>
        </authorList>
    </citation>
    <scope>NUCLEOTIDE SEQUENCE [LARGE SCALE GENOMIC DNA]</scope>
    <source>
        <strain evidence="2 3">F3b2</strain>
    </source>
</reference>
<dbReference type="Proteomes" id="UP000318709">
    <property type="component" value="Chromosome"/>
</dbReference>
<dbReference type="PANTHER" id="PTHR33383">
    <property type="entry name" value="MEMBRANE PROTEIN INSERTION EFFICIENCY FACTOR-RELATED"/>
    <property type="match status" value="1"/>
</dbReference>
<organism evidence="2 3">
    <name type="scientific">Formicincola oecophyllae</name>
    <dbReference type="NCBI Taxonomy" id="2558361"/>
    <lineage>
        <taxon>Bacteria</taxon>
        <taxon>Pseudomonadati</taxon>
        <taxon>Pseudomonadota</taxon>
        <taxon>Alphaproteobacteria</taxon>
        <taxon>Acetobacterales</taxon>
        <taxon>Acetobacteraceae</taxon>
        <taxon>Formicincola</taxon>
    </lineage>
</organism>
<dbReference type="RefSeq" id="WP_141443600.1">
    <property type="nucleotide sequence ID" value="NZ_CP038231.1"/>
</dbReference>
<keyword evidence="1" id="KW-1003">Cell membrane</keyword>
<dbReference type="GO" id="GO:0005886">
    <property type="term" value="C:plasma membrane"/>
    <property type="evidence" value="ECO:0007669"/>
    <property type="project" value="UniProtKB-SubCell"/>
</dbReference>
<evidence type="ECO:0000313" key="3">
    <source>
        <dbReference type="Proteomes" id="UP000318709"/>
    </source>
</evidence>
<dbReference type="InterPro" id="IPR002696">
    <property type="entry name" value="Membr_insert_effic_factor_YidD"/>
</dbReference>
<evidence type="ECO:0000313" key="2">
    <source>
        <dbReference type="EMBL" id="QDH13892.1"/>
    </source>
</evidence>
<keyword evidence="3" id="KW-1185">Reference proteome</keyword>
<sequence length="73" mass="8119">MLKTWGLWLASLPIHAYRVAISPLLGPRCRFHPTCSAYALLALKRHGVVRGLWLTAGRLLRCHPLHPGGVDEP</sequence>
<dbReference type="SMART" id="SM01234">
    <property type="entry name" value="Haemolytic"/>
    <property type="match status" value="1"/>
</dbReference>
<comment type="function">
    <text evidence="1">Could be involved in insertion of integral membrane proteins into the membrane.</text>
</comment>